<evidence type="ECO:0000313" key="2">
    <source>
        <dbReference type="EMBL" id="CAJ1969420.1"/>
    </source>
</evidence>
<keyword evidence="3" id="KW-1185">Reference proteome</keyword>
<dbReference type="AlphaFoldDB" id="A0AAD2GDD3"/>
<comment type="caution">
    <text evidence="2">The sequence shown here is derived from an EMBL/GenBank/DDBJ whole genome shotgun (WGS) entry which is preliminary data.</text>
</comment>
<sequence length="224" mass="24467">MGGTTTIRYFGHLCLAKICYICANSLSTPPSFAYGDAFLANALSSGWKIYVLCLGRLLQWGPDPSRHGLSDGVQPRQRLELPPAGPPPGPPQPEHTVPFTAKKPLFKSLLPVEAGQSVYEAVLMKKLVRGDSPLLLNPQGTLKTRFVFVLRLKGLARVTTEQGFVSPAALRNLKAWDGIVCMLILQILDGMHPLMLKQIGPQWSSLSNCTKRRAFLGPLLGSKH</sequence>
<feature type="compositionally biased region" description="Pro residues" evidence="1">
    <location>
        <begin position="83"/>
        <end position="93"/>
    </location>
</feature>
<organism evidence="2 3">
    <name type="scientific">Cylindrotheca closterium</name>
    <dbReference type="NCBI Taxonomy" id="2856"/>
    <lineage>
        <taxon>Eukaryota</taxon>
        <taxon>Sar</taxon>
        <taxon>Stramenopiles</taxon>
        <taxon>Ochrophyta</taxon>
        <taxon>Bacillariophyta</taxon>
        <taxon>Bacillariophyceae</taxon>
        <taxon>Bacillariophycidae</taxon>
        <taxon>Bacillariales</taxon>
        <taxon>Bacillariaceae</taxon>
        <taxon>Cylindrotheca</taxon>
    </lineage>
</organism>
<name>A0AAD2GDD3_9STRA</name>
<feature type="region of interest" description="Disordered" evidence="1">
    <location>
        <begin position="68"/>
        <end position="97"/>
    </location>
</feature>
<proteinExistence type="predicted"/>
<accession>A0AAD2GDD3</accession>
<evidence type="ECO:0000256" key="1">
    <source>
        <dbReference type="SAM" id="MobiDB-lite"/>
    </source>
</evidence>
<dbReference type="Proteomes" id="UP001295423">
    <property type="component" value="Unassembled WGS sequence"/>
</dbReference>
<reference evidence="2" key="1">
    <citation type="submission" date="2023-08" db="EMBL/GenBank/DDBJ databases">
        <authorList>
            <person name="Audoor S."/>
            <person name="Bilcke G."/>
        </authorList>
    </citation>
    <scope>NUCLEOTIDE SEQUENCE</scope>
</reference>
<protein>
    <submittedName>
        <fullName evidence="2">Uncharacterized protein</fullName>
    </submittedName>
</protein>
<dbReference type="EMBL" id="CAKOGP040002424">
    <property type="protein sequence ID" value="CAJ1969420.1"/>
    <property type="molecule type" value="Genomic_DNA"/>
</dbReference>
<gene>
    <name evidence="2" type="ORF">CYCCA115_LOCUS23699</name>
</gene>
<evidence type="ECO:0000313" key="3">
    <source>
        <dbReference type="Proteomes" id="UP001295423"/>
    </source>
</evidence>